<comment type="similarity">
    <text evidence="1">Belongs to the peptidase S33 family.</text>
</comment>
<protein>
    <submittedName>
        <fullName evidence="8">Hydrolase</fullName>
    </submittedName>
</protein>
<dbReference type="PANTHER" id="PTHR43248:SF29">
    <property type="entry name" value="TRIPEPTIDYL AMINOPEPTIDASE"/>
    <property type="match status" value="1"/>
</dbReference>
<keyword evidence="2 5" id="KW-0732">Signal</keyword>
<dbReference type="GO" id="GO:0016787">
    <property type="term" value="F:hydrolase activity"/>
    <property type="evidence" value="ECO:0007669"/>
    <property type="project" value="UniProtKB-KW"/>
</dbReference>
<sequence>MQRRRLVPVLAVSVMATLVPAVTTTATAAPAPATSPLARYAEQNPTWKRCDPRLPAAFQCAKVKVPLNYAKPGGKKLDIAISRYRTSTPGKRHGVLLSNPGGPGGPGITFPLMLHAELPRSVRERYDLIGFDPRGVAMSSPVTCGLSPAESRWPRVYKARTYARDVTTAKAVATKCRARSGEKLPHITTRNTARDMDLIRTVLGEKKLNYLGYSYGTYLGAVYTQMFPKRTGRFVLDSAVDPGRVWRGMIQGWAEGAEPAFRRWTKWAAERNPVYGLGDTPQKVSKSFWDLIARADRQPFEYQGEMLDGDRIRTYMRFSTFGVEYASTLVVELKKAAAGQRTALAPTARRALPAFAEETPADNYNASFWAVACGDHSAAWPKNPAQYRKDAVRDKKRYPLYGDFASNIMPCAFWNKSREPVTKVDNRVPSLIVQNEWDSQTPLVAAKGLRRALKGSKMVTVKGGGGHGVYLSGGSACADAAVASYLRTGKLPASDTTCAPSTPRTSRTQQSPLPQHPNRF</sequence>
<evidence type="ECO:0000256" key="2">
    <source>
        <dbReference type="ARBA" id="ARBA00022729"/>
    </source>
</evidence>
<dbReference type="InterPro" id="IPR029058">
    <property type="entry name" value="AB_hydrolase_fold"/>
</dbReference>
<dbReference type="Gene3D" id="3.40.50.1820">
    <property type="entry name" value="alpha/beta hydrolase"/>
    <property type="match status" value="1"/>
</dbReference>
<dbReference type="EMBL" id="LFBV01000003">
    <property type="protein sequence ID" value="OKH93994.1"/>
    <property type="molecule type" value="Genomic_DNA"/>
</dbReference>
<comment type="caution">
    <text evidence="8">The sequence shown here is derived from an EMBL/GenBank/DDBJ whole genome shotgun (WGS) entry which is preliminary data.</text>
</comment>
<dbReference type="InterPro" id="IPR013595">
    <property type="entry name" value="Pept_S33_TAP-like_C"/>
</dbReference>
<dbReference type="AlphaFoldDB" id="A0A1Q4V846"/>
<dbReference type="ESTHER" id="9actn-a0a1q4v846">
    <property type="family name" value="Tiancimycin-TnmK-Tripeptidase-HIP"/>
</dbReference>
<dbReference type="InterPro" id="IPR000073">
    <property type="entry name" value="AB_hydrolase_1"/>
</dbReference>
<keyword evidence="3 8" id="KW-0378">Hydrolase</keyword>
<dbReference type="RefSeq" id="WP_073788386.1">
    <property type="nucleotide sequence ID" value="NZ_LFBV01000003.1"/>
</dbReference>
<organism evidence="8 9">
    <name type="scientific">Streptomyces uncialis</name>
    <dbReference type="NCBI Taxonomy" id="1048205"/>
    <lineage>
        <taxon>Bacteria</taxon>
        <taxon>Bacillati</taxon>
        <taxon>Actinomycetota</taxon>
        <taxon>Actinomycetes</taxon>
        <taxon>Kitasatosporales</taxon>
        <taxon>Streptomycetaceae</taxon>
        <taxon>Streptomyces</taxon>
    </lineage>
</organism>
<evidence type="ECO:0000256" key="4">
    <source>
        <dbReference type="SAM" id="MobiDB-lite"/>
    </source>
</evidence>
<evidence type="ECO:0000313" key="9">
    <source>
        <dbReference type="Proteomes" id="UP000186455"/>
    </source>
</evidence>
<dbReference type="Pfam" id="PF00561">
    <property type="entry name" value="Abhydrolase_1"/>
    <property type="match status" value="1"/>
</dbReference>
<evidence type="ECO:0000256" key="5">
    <source>
        <dbReference type="SAM" id="SignalP"/>
    </source>
</evidence>
<gene>
    <name evidence="8" type="ORF">AB852_15060</name>
</gene>
<proteinExistence type="inferred from homology"/>
<dbReference type="PANTHER" id="PTHR43248">
    <property type="entry name" value="2-SUCCINYL-6-HYDROXY-2,4-CYCLOHEXADIENE-1-CARBOXYLATE SYNTHASE"/>
    <property type="match status" value="1"/>
</dbReference>
<keyword evidence="9" id="KW-1185">Reference proteome</keyword>
<dbReference type="STRING" id="1048205.AB852_15060"/>
<evidence type="ECO:0000313" key="8">
    <source>
        <dbReference type="EMBL" id="OKH93994.1"/>
    </source>
</evidence>
<reference evidence="8 9" key="1">
    <citation type="submission" date="2015-06" db="EMBL/GenBank/DDBJ databases">
        <title>Cloning and characterization of the uncialamcin biosynthetic gene cluster.</title>
        <authorList>
            <person name="Yan X."/>
            <person name="Huang T."/>
            <person name="Ge H."/>
            <person name="Shen B."/>
        </authorList>
    </citation>
    <scope>NUCLEOTIDE SEQUENCE [LARGE SCALE GENOMIC DNA]</scope>
    <source>
        <strain evidence="8 9">DCA2648</strain>
    </source>
</reference>
<feature type="chain" id="PRO_5012004476" evidence="5">
    <location>
        <begin position="29"/>
        <end position="520"/>
    </location>
</feature>
<evidence type="ECO:0000256" key="1">
    <source>
        <dbReference type="ARBA" id="ARBA00010088"/>
    </source>
</evidence>
<feature type="region of interest" description="Disordered" evidence="4">
    <location>
        <begin position="492"/>
        <end position="520"/>
    </location>
</feature>
<dbReference type="Proteomes" id="UP000186455">
    <property type="component" value="Unassembled WGS sequence"/>
</dbReference>
<dbReference type="Pfam" id="PF08386">
    <property type="entry name" value="Abhydrolase_4"/>
    <property type="match status" value="1"/>
</dbReference>
<name>A0A1Q4V846_9ACTN</name>
<evidence type="ECO:0000256" key="3">
    <source>
        <dbReference type="ARBA" id="ARBA00022801"/>
    </source>
</evidence>
<dbReference type="InterPro" id="IPR051601">
    <property type="entry name" value="Serine_prot/Carboxylest_S33"/>
</dbReference>
<accession>A0A1Q4V846</accession>
<feature type="signal peptide" evidence="5">
    <location>
        <begin position="1"/>
        <end position="28"/>
    </location>
</feature>
<feature type="compositionally biased region" description="Polar residues" evidence="4">
    <location>
        <begin position="494"/>
        <end position="513"/>
    </location>
</feature>
<evidence type="ECO:0000259" key="7">
    <source>
        <dbReference type="Pfam" id="PF08386"/>
    </source>
</evidence>
<evidence type="ECO:0000259" key="6">
    <source>
        <dbReference type="Pfam" id="PF00561"/>
    </source>
</evidence>
<feature type="domain" description="Peptidase S33 tripeptidyl aminopeptidase-like C-terminal" evidence="7">
    <location>
        <begin position="399"/>
        <end position="498"/>
    </location>
</feature>
<dbReference type="SUPFAM" id="SSF53474">
    <property type="entry name" value="alpha/beta-Hydrolases"/>
    <property type="match status" value="1"/>
</dbReference>
<feature type="domain" description="AB hydrolase-1" evidence="6">
    <location>
        <begin position="95"/>
        <end position="254"/>
    </location>
</feature>